<evidence type="ECO:0000256" key="7">
    <source>
        <dbReference type="ARBA" id="ARBA00023136"/>
    </source>
</evidence>
<dbReference type="InterPro" id="IPR004761">
    <property type="entry name" value="Spore_GerAB"/>
</dbReference>
<dbReference type="PANTHER" id="PTHR34975:SF2">
    <property type="entry name" value="SPORE GERMINATION PROTEIN A2"/>
    <property type="match status" value="1"/>
</dbReference>
<feature type="transmembrane region" description="Helical" evidence="8">
    <location>
        <begin position="306"/>
        <end position="325"/>
    </location>
</feature>
<feature type="transmembrane region" description="Helical" evidence="8">
    <location>
        <begin position="85"/>
        <end position="106"/>
    </location>
</feature>
<evidence type="ECO:0000256" key="4">
    <source>
        <dbReference type="ARBA" id="ARBA00022544"/>
    </source>
</evidence>
<dbReference type="Pfam" id="PF03845">
    <property type="entry name" value="Spore_permease"/>
    <property type="match status" value="1"/>
</dbReference>
<evidence type="ECO:0000313" key="10">
    <source>
        <dbReference type="Proteomes" id="UP001595715"/>
    </source>
</evidence>
<evidence type="ECO:0000256" key="1">
    <source>
        <dbReference type="ARBA" id="ARBA00004141"/>
    </source>
</evidence>
<dbReference type="Proteomes" id="UP001595715">
    <property type="component" value="Unassembled WGS sequence"/>
</dbReference>
<keyword evidence="10" id="KW-1185">Reference proteome</keyword>
<feature type="transmembrane region" description="Helical" evidence="8">
    <location>
        <begin position="187"/>
        <end position="208"/>
    </location>
</feature>
<dbReference type="PANTHER" id="PTHR34975">
    <property type="entry name" value="SPORE GERMINATION PROTEIN A2"/>
    <property type="match status" value="1"/>
</dbReference>
<sequence>MIKDGHIGYNGWICLVVLTQTVKIFDASSHLLVEKGGQTAWIISLIGGGFNLLFVYAVIRFMRSNPGESFLTILQTKVGNWASKLYGVNVFMLMIVSGFLHLRLSIDQIKIVTMPNTPFSVILLLILGLVVLLVVKGIETLSRMAATLVPWLVLMYFTLVVLLYQHLSLYNISPLLGPGIIQLVKKGISHSLYFGEPLGLCLLANLVREQKDFEKGLWRGTIYSVLMISGLVLVYQLAMGTPSSVNITFPFVEMTRYIYVNRFIQHLEGFYATIWLMMDFTQMGINMFFITYIFCTIFSVSHYRPLAIGFASLYFLLALSPTFFYQTLIWERELIKWGGYSTYGMLFLFGFWAICKQKGSFR</sequence>
<feature type="transmembrane region" description="Helical" evidence="8">
    <location>
        <begin position="220"/>
        <end position="238"/>
    </location>
</feature>
<reference evidence="10" key="1">
    <citation type="journal article" date="2019" name="Int. J. Syst. Evol. Microbiol.">
        <title>The Global Catalogue of Microorganisms (GCM) 10K type strain sequencing project: providing services to taxonomists for standard genome sequencing and annotation.</title>
        <authorList>
            <consortium name="The Broad Institute Genomics Platform"/>
            <consortium name="The Broad Institute Genome Sequencing Center for Infectious Disease"/>
            <person name="Wu L."/>
            <person name="Ma J."/>
        </authorList>
    </citation>
    <scope>NUCLEOTIDE SEQUENCE [LARGE SCALE GENOMIC DNA]</scope>
    <source>
        <strain evidence="10">IBRC-M 10987</strain>
    </source>
</reference>
<feature type="transmembrane region" description="Helical" evidence="8">
    <location>
        <begin position="118"/>
        <end position="135"/>
    </location>
</feature>
<dbReference type="RefSeq" id="WP_377720707.1">
    <property type="nucleotide sequence ID" value="NZ_JBHSAM010000031.1"/>
</dbReference>
<keyword evidence="7 8" id="KW-0472">Membrane</keyword>
<evidence type="ECO:0000256" key="5">
    <source>
        <dbReference type="ARBA" id="ARBA00022692"/>
    </source>
</evidence>
<comment type="similarity">
    <text evidence="2">Belongs to the amino acid-polyamine-organocation (APC) superfamily. Spore germination protein (SGP) (TC 2.A.3.9) family.</text>
</comment>
<protein>
    <submittedName>
        <fullName evidence="9">GerAB/ArcD/ProY family transporter</fullName>
    </submittedName>
</protein>
<feature type="transmembrane region" description="Helical" evidence="8">
    <location>
        <begin position="147"/>
        <end position="167"/>
    </location>
</feature>
<comment type="subcellular location">
    <subcellularLocation>
        <location evidence="1">Membrane</location>
        <topology evidence="1">Multi-pass membrane protein</topology>
    </subcellularLocation>
</comment>
<keyword evidence="6 8" id="KW-1133">Transmembrane helix</keyword>
<comment type="caution">
    <text evidence="9">The sequence shown here is derived from an EMBL/GenBank/DDBJ whole genome shotgun (WGS) entry which is preliminary data.</text>
</comment>
<organism evidence="9 10">
    <name type="scientific">Paenibacillus xanthanilyticus</name>
    <dbReference type="NCBI Taxonomy" id="1783531"/>
    <lineage>
        <taxon>Bacteria</taxon>
        <taxon>Bacillati</taxon>
        <taxon>Bacillota</taxon>
        <taxon>Bacilli</taxon>
        <taxon>Bacillales</taxon>
        <taxon>Paenibacillaceae</taxon>
        <taxon>Paenibacillus</taxon>
    </lineage>
</organism>
<keyword evidence="5 8" id="KW-0812">Transmembrane</keyword>
<evidence type="ECO:0000256" key="2">
    <source>
        <dbReference type="ARBA" id="ARBA00007998"/>
    </source>
</evidence>
<dbReference type="EMBL" id="JBHSAM010000031">
    <property type="protein sequence ID" value="MFC4102079.1"/>
    <property type="molecule type" value="Genomic_DNA"/>
</dbReference>
<evidence type="ECO:0000256" key="3">
    <source>
        <dbReference type="ARBA" id="ARBA00022448"/>
    </source>
</evidence>
<feature type="transmembrane region" description="Helical" evidence="8">
    <location>
        <begin position="337"/>
        <end position="355"/>
    </location>
</feature>
<evidence type="ECO:0000256" key="6">
    <source>
        <dbReference type="ARBA" id="ARBA00022989"/>
    </source>
</evidence>
<evidence type="ECO:0000313" key="9">
    <source>
        <dbReference type="EMBL" id="MFC4102079.1"/>
    </source>
</evidence>
<keyword evidence="4" id="KW-0309">Germination</keyword>
<feature type="transmembrane region" description="Helical" evidence="8">
    <location>
        <begin position="39"/>
        <end position="59"/>
    </location>
</feature>
<accession>A0ABV8K7V5</accession>
<gene>
    <name evidence="9" type="ORF">ACFOZ8_20815</name>
</gene>
<keyword evidence="3" id="KW-0813">Transport</keyword>
<feature type="transmembrane region" description="Helical" evidence="8">
    <location>
        <begin position="270"/>
        <end position="294"/>
    </location>
</feature>
<evidence type="ECO:0000256" key="8">
    <source>
        <dbReference type="SAM" id="Phobius"/>
    </source>
</evidence>
<name>A0ABV8K7V5_9BACL</name>
<proteinExistence type="inferred from homology"/>